<evidence type="ECO:0000313" key="7">
    <source>
        <dbReference type="EMBL" id="MDQ4215404.1"/>
    </source>
</evidence>
<evidence type="ECO:0000256" key="4">
    <source>
        <dbReference type="ARBA" id="ARBA00023136"/>
    </source>
</evidence>
<feature type="transmembrane region" description="Helical" evidence="5">
    <location>
        <begin position="124"/>
        <end position="149"/>
    </location>
</feature>
<accession>A0ABU0XLB7</accession>
<feature type="transmembrane region" description="Helical" evidence="5">
    <location>
        <begin position="76"/>
        <end position="96"/>
    </location>
</feature>
<proteinExistence type="predicted"/>
<evidence type="ECO:0000259" key="6">
    <source>
        <dbReference type="Pfam" id="PF06271"/>
    </source>
</evidence>
<dbReference type="PANTHER" id="PTHR38480">
    <property type="entry name" value="SLR0254 PROTEIN"/>
    <property type="match status" value="1"/>
</dbReference>
<organism evidence="7 8">
    <name type="scientific">Microbacterium capsulatum</name>
    <dbReference type="NCBI Taxonomy" id="3041921"/>
    <lineage>
        <taxon>Bacteria</taxon>
        <taxon>Bacillati</taxon>
        <taxon>Actinomycetota</taxon>
        <taxon>Actinomycetes</taxon>
        <taxon>Micrococcales</taxon>
        <taxon>Microbacteriaceae</taxon>
        <taxon>Microbacterium</taxon>
    </lineage>
</organism>
<dbReference type="Pfam" id="PF06271">
    <property type="entry name" value="RDD"/>
    <property type="match status" value="1"/>
</dbReference>
<evidence type="ECO:0000256" key="3">
    <source>
        <dbReference type="ARBA" id="ARBA00022989"/>
    </source>
</evidence>
<dbReference type="RefSeq" id="WP_308490353.1">
    <property type="nucleotide sequence ID" value="NZ_JAVFCB010000010.1"/>
</dbReference>
<evidence type="ECO:0000256" key="2">
    <source>
        <dbReference type="ARBA" id="ARBA00022692"/>
    </source>
</evidence>
<protein>
    <submittedName>
        <fullName evidence="7">RDD family protein</fullName>
    </submittedName>
</protein>
<keyword evidence="3 5" id="KW-1133">Transmembrane helix</keyword>
<evidence type="ECO:0000313" key="8">
    <source>
        <dbReference type="Proteomes" id="UP001230289"/>
    </source>
</evidence>
<evidence type="ECO:0000256" key="1">
    <source>
        <dbReference type="ARBA" id="ARBA00004141"/>
    </source>
</evidence>
<dbReference type="InterPro" id="IPR010432">
    <property type="entry name" value="RDD"/>
</dbReference>
<reference evidence="7 8" key="1">
    <citation type="submission" date="2023-08" db="EMBL/GenBank/DDBJ databases">
        <title>Microbacterium sp. nov., isolated from a waste landfill.</title>
        <authorList>
            <person name="Wen W."/>
        </authorList>
    </citation>
    <scope>NUCLEOTIDE SEQUENCE [LARGE SCALE GENOMIC DNA]</scope>
    <source>
        <strain evidence="7 8">ASV81</strain>
    </source>
</reference>
<dbReference type="EMBL" id="JAVFCB010000010">
    <property type="protein sequence ID" value="MDQ4215404.1"/>
    <property type="molecule type" value="Genomic_DNA"/>
</dbReference>
<name>A0ABU0XLB7_9MICO</name>
<keyword evidence="8" id="KW-1185">Reference proteome</keyword>
<feature type="domain" description="RDD" evidence="6">
    <location>
        <begin position="35"/>
        <end position="162"/>
    </location>
</feature>
<comment type="caution">
    <text evidence="7">The sequence shown here is derived from an EMBL/GenBank/DDBJ whole genome shotgun (WGS) entry which is preliminary data.</text>
</comment>
<keyword evidence="4 5" id="KW-0472">Membrane</keyword>
<gene>
    <name evidence="7" type="ORF">RBR11_15910</name>
</gene>
<sequence length="278" mass="29536">MSVPPPPDAVPAVEAPGDEVLLSGEAVAIEVQPVGLFLRTLGAAIDVALSMTLFFGYLAVRYWMMQATGDPALDRILNVLALVTAFVVVPCTVETLTHGRSLGRLAVGGRIVRADGGAAGFRHAFIRAMLGVLEIYGTLGAVAFLVAAFSGRSQRLGDLVAGTYSQRVRTPPLPFRTPVLPPGLESWAAIADVARMPDRLARRISQFLGSAPQMLPASRARVAQELLAEAAAYISPVPAAPAEVVLIAATVLRRDRERRSLALADERVERLSGVRVQV</sequence>
<keyword evidence="2 5" id="KW-0812">Transmembrane</keyword>
<evidence type="ECO:0000256" key="5">
    <source>
        <dbReference type="SAM" id="Phobius"/>
    </source>
</evidence>
<dbReference type="Proteomes" id="UP001230289">
    <property type="component" value="Unassembled WGS sequence"/>
</dbReference>
<comment type="subcellular location">
    <subcellularLocation>
        <location evidence="1">Membrane</location>
        <topology evidence="1">Multi-pass membrane protein</topology>
    </subcellularLocation>
</comment>
<feature type="transmembrane region" description="Helical" evidence="5">
    <location>
        <begin position="41"/>
        <end position="64"/>
    </location>
</feature>
<dbReference type="PANTHER" id="PTHR38480:SF1">
    <property type="entry name" value="SLR0254 PROTEIN"/>
    <property type="match status" value="1"/>
</dbReference>